<evidence type="ECO:0000313" key="1">
    <source>
        <dbReference type="EMBL" id="MXP44974.1"/>
    </source>
</evidence>
<dbReference type="OrthoDB" id="7843417at2"/>
<protein>
    <submittedName>
        <fullName evidence="1">Uncharacterized protein</fullName>
    </submittedName>
</protein>
<comment type="caution">
    <text evidence="1">The sequence shown here is derived from an EMBL/GenBank/DDBJ whole genome shotgun (WGS) entry which is preliminary data.</text>
</comment>
<dbReference type="InterPro" id="IPR039498">
    <property type="entry name" value="NTP_transf_5"/>
</dbReference>
<dbReference type="Proteomes" id="UP000431922">
    <property type="component" value="Unassembled WGS sequence"/>
</dbReference>
<evidence type="ECO:0000313" key="2">
    <source>
        <dbReference type="Proteomes" id="UP000431922"/>
    </source>
</evidence>
<dbReference type="AlphaFoldDB" id="A0A845B4A8"/>
<proteinExistence type="predicted"/>
<keyword evidence="2" id="KW-1185">Reference proteome</keyword>
<dbReference type="EMBL" id="WTYL01000003">
    <property type="protein sequence ID" value="MXP44974.1"/>
    <property type="molecule type" value="Genomic_DNA"/>
</dbReference>
<dbReference type="RefSeq" id="WP_160756624.1">
    <property type="nucleotide sequence ID" value="NZ_WTYL01000003.1"/>
</dbReference>
<dbReference type="Pfam" id="PF14907">
    <property type="entry name" value="NTP_transf_5"/>
    <property type="match status" value="1"/>
</dbReference>
<gene>
    <name evidence="1" type="ORF">GRI65_10955</name>
</gene>
<accession>A0A845B4A8</accession>
<organism evidence="1 2">
    <name type="scientific">Allopontixanthobacter sediminis</name>
    <dbReference type="NCBI Taxonomy" id="1689985"/>
    <lineage>
        <taxon>Bacteria</taxon>
        <taxon>Pseudomonadati</taxon>
        <taxon>Pseudomonadota</taxon>
        <taxon>Alphaproteobacteria</taxon>
        <taxon>Sphingomonadales</taxon>
        <taxon>Erythrobacteraceae</taxon>
        <taxon>Allopontixanthobacter</taxon>
    </lineage>
</organism>
<name>A0A845B4A8_9SPHN</name>
<sequence length="320" mass="35561">MDWTPVLALANRTLVTPALAAALQGKPGVPTGVHVFLTHIAARTTERNVLMKRQLVEAVQALSNGGVTPILIKGAAFLATCQPVSVNRLSTDLDLVIPADAAEISWGILQSIGYRAQAPSAARGAGLSFERDSDVGEVDIHYCLRSFENWPTYDVLEPFCIRTELAGAAILMPSASLHAAILIAHDQLQERDYWRGLIDLRHLVDLREFVAGAGSLDSATLDAFFFTGRSRRALKTQLRTLEQLLPLAPLRNLEGSAWARLQCNRRFWQIGRPQMMHLLTAATLLLDPPILTRRMRPLEERRERAQYLKRMFSAKKPNKV</sequence>
<reference evidence="1 2" key="1">
    <citation type="submission" date="2019-12" db="EMBL/GenBank/DDBJ databases">
        <title>Genomic-based taxomic classification of the family Erythrobacteraceae.</title>
        <authorList>
            <person name="Xu L."/>
        </authorList>
    </citation>
    <scope>NUCLEOTIDE SEQUENCE [LARGE SCALE GENOMIC DNA]</scope>
    <source>
        <strain evidence="1 2">KCTC 42453</strain>
    </source>
</reference>